<name>A0ABD0RC58_CIRMR</name>
<feature type="non-terminal residue" evidence="3">
    <location>
        <position position="53"/>
    </location>
</feature>
<evidence type="ECO:0000313" key="3">
    <source>
        <dbReference type="EMBL" id="KAL0195376.1"/>
    </source>
</evidence>
<evidence type="ECO:0000256" key="1">
    <source>
        <dbReference type="ARBA" id="ARBA00022614"/>
    </source>
</evidence>
<dbReference type="EMBL" id="JAMKFB020000004">
    <property type="protein sequence ID" value="KAL0195376.1"/>
    <property type="molecule type" value="Genomic_DNA"/>
</dbReference>
<evidence type="ECO:0000256" key="2">
    <source>
        <dbReference type="ARBA" id="ARBA00022737"/>
    </source>
</evidence>
<dbReference type="Gene3D" id="3.80.10.10">
    <property type="entry name" value="Ribonuclease Inhibitor"/>
    <property type="match status" value="1"/>
</dbReference>
<dbReference type="InterPro" id="IPR051261">
    <property type="entry name" value="NLR"/>
</dbReference>
<keyword evidence="4" id="KW-1185">Reference proteome</keyword>
<keyword evidence="1" id="KW-0433">Leucine-rich repeat</keyword>
<dbReference type="PANTHER" id="PTHR24106">
    <property type="entry name" value="NACHT, LRR AND CARD DOMAINS-CONTAINING"/>
    <property type="match status" value="1"/>
</dbReference>
<organism evidence="3 4">
    <name type="scientific">Cirrhinus mrigala</name>
    <name type="common">Mrigala</name>
    <dbReference type="NCBI Taxonomy" id="683832"/>
    <lineage>
        <taxon>Eukaryota</taxon>
        <taxon>Metazoa</taxon>
        <taxon>Chordata</taxon>
        <taxon>Craniata</taxon>
        <taxon>Vertebrata</taxon>
        <taxon>Euteleostomi</taxon>
        <taxon>Actinopterygii</taxon>
        <taxon>Neopterygii</taxon>
        <taxon>Teleostei</taxon>
        <taxon>Ostariophysi</taxon>
        <taxon>Cypriniformes</taxon>
        <taxon>Cyprinidae</taxon>
        <taxon>Labeoninae</taxon>
        <taxon>Labeonini</taxon>
        <taxon>Cirrhinus</taxon>
    </lineage>
</organism>
<dbReference type="AlphaFoldDB" id="A0ABD0RC58"/>
<gene>
    <name evidence="3" type="ORF">M9458_008948</name>
</gene>
<proteinExistence type="predicted"/>
<keyword evidence="2" id="KW-0677">Repeat</keyword>
<sequence length="53" mass="5955">MVTEEGCHYLSLALTSNSSYLRELDLSYNHPGDSGVQLLLEKQEDPNCKLDNL</sequence>
<dbReference type="InterPro" id="IPR032675">
    <property type="entry name" value="LRR_dom_sf"/>
</dbReference>
<reference evidence="3 4" key="1">
    <citation type="submission" date="2024-05" db="EMBL/GenBank/DDBJ databases">
        <title>Genome sequencing and assembly of Indian major carp, Cirrhinus mrigala (Hamilton, 1822).</title>
        <authorList>
            <person name="Mohindra V."/>
            <person name="Chowdhury L.M."/>
            <person name="Lal K."/>
            <person name="Jena J.K."/>
        </authorList>
    </citation>
    <scope>NUCLEOTIDE SEQUENCE [LARGE SCALE GENOMIC DNA]</scope>
    <source>
        <strain evidence="3">CM1030</strain>
        <tissue evidence="3">Blood</tissue>
    </source>
</reference>
<comment type="caution">
    <text evidence="3">The sequence shown here is derived from an EMBL/GenBank/DDBJ whole genome shotgun (WGS) entry which is preliminary data.</text>
</comment>
<evidence type="ECO:0000313" key="4">
    <source>
        <dbReference type="Proteomes" id="UP001529510"/>
    </source>
</evidence>
<dbReference type="Proteomes" id="UP001529510">
    <property type="component" value="Unassembled WGS sequence"/>
</dbReference>
<protein>
    <submittedName>
        <fullName evidence="3">Uncharacterized protein</fullName>
    </submittedName>
</protein>
<accession>A0ABD0RC58</accession>
<dbReference type="SUPFAM" id="SSF52047">
    <property type="entry name" value="RNI-like"/>
    <property type="match status" value="1"/>
</dbReference>